<proteinExistence type="predicted"/>
<reference evidence="2" key="1">
    <citation type="journal article" date="2015" name="Nature">
        <title>rRNA introns, odd ribosomes, and small enigmatic genomes across a large radiation of phyla.</title>
        <authorList>
            <person name="Brown C.T."/>
            <person name="Hug L.A."/>
            <person name="Thomas B.C."/>
            <person name="Sharon I."/>
            <person name="Castelle C.J."/>
            <person name="Singh A."/>
            <person name="Wilkins M.J."/>
            <person name="Williams K.H."/>
            <person name="Banfield J.F."/>
        </authorList>
    </citation>
    <scope>NUCLEOTIDE SEQUENCE [LARGE SCALE GENOMIC DNA]</scope>
</reference>
<dbReference type="PANTHER" id="PTHR36573">
    <property type="entry name" value="INTERMEMBRANE PHOSPHOLIPID TRANSPORT SYSTEM BINDING PROTEIN MLAC"/>
    <property type="match status" value="1"/>
</dbReference>
<comment type="caution">
    <text evidence="2">The sequence shown here is derived from an EMBL/GenBank/DDBJ whole genome shotgun (WGS) entry which is preliminary data.</text>
</comment>
<organism evidence="2 3">
    <name type="scientific">Candidatus Giovannonibacteria bacterium GW2011_GWF2_42_19</name>
    <dbReference type="NCBI Taxonomy" id="1618659"/>
    <lineage>
        <taxon>Bacteria</taxon>
        <taxon>Candidatus Giovannoniibacteriota</taxon>
    </lineage>
</organism>
<keyword evidence="1" id="KW-0732">Signal</keyword>
<evidence type="ECO:0000313" key="2">
    <source>
        <dbReference type="EMBL" id="KKS46270.1"/>
    </source>
</evidence>
<dbReference type="Proteomes" id="UP000034036">
    <property type="component" value="Unassembled WGS sequence"/>
</dbReference>
<accession>A0A0G0ZC10</accession>
<feature type="chain" id="PRO_5002535608" evidence="1">
    <location>
        <begin position="23"/>
        <end position="211"/>
    </location>
</feature>
<dbReference type="PANTHER" id="PTHR36573:SF1">
    <property type="entry name" value="INTERMEMBRANE PHOSPHOLIPID TRANSPORT SYSTEM BINDING PROTEIN MLAC"/>
    <property type="match status" value="1"/>
</dbReference>
<name>A0A0G0ZC10_9BACT</name>
<dbReference type="InterPro" id="IPR008869">
    <property type="entry name" value="MlaC/ttg2D"/>
</dbReference>
<dbReference type="Gene3D" id="3.10.450.710">
    <property type="entry name" value="Tgt2/MlaC"/>
    <property type="match status" value="1"/>
</dbReference>
<evidence type="ECO:0000256" key="1">
    <source>
        <dbReference type="SAM" id="SignalP"/>
    </source>
</evidence>
<gene>
    <name evidence="2" type="ORF">UV11_C0031G0020</name>
</gene>
<dbReference type="Pfam" id="PF05494">
    <property type="entry name" value="MlaC"/>
    <property type="match status" value="1"/>
</dbReference>
<protein>
    <submittedName>
        <fullName evidence="2">Toluene tolerance family protein</fullName>
    </submittedName>
</protein>
<dbReference type="InterPro" id="IPR042245">
    <property type="entry name" value="Tgt2/MlaC_sf"/>
</dbReference>
<dbReference type="AlphaFoldDB" id="A0A0G0ZC10"/>
<dbReference type="STRING" id="1618659.UV11_C0031G0020"/>
<dbReference type="EMBL" id="LCDF01000031">
    <property type="protein sequence ID" value="KKS46270.1"/>
    <property type="molecule type" value="Genomic_DNA"/>
</dbReference>
<evidence type="ECO:0000313" key="3">
    <source>
        <dbReference type="Proteomes" id="UP000034036"/>
    </source>
</evidence>
<sequence>MTRIILFSGVLALSFFLQGAHASEAERALREKISKVQRILQDPELKGEARRDLRRSLVREALEKIFDTKEMARLWLGRNLWRAGGRENEFYDLFGDYLESIYMENIEDYADFRVEYKKSFEQNGKATVYANFFVWEKGAEESALAEFFMHFSEGEWKVYDIRIEYVSLALNYEAQYERKIRLFGFDILIREIREKIRSYKNRRGARLSCFL</sequence>
<feature type="signal peptide" evidence="1">
    <location>
        <begin position="1"/>
        <end position="22"/>
    </location>
</feature>